<feature type="compositionally biased region" description="Low complexity" evidence="1">
    <location>
        <begin position="150"/>
        <end position="166"/>
    </location>
</feature>
<feature type="region of interest" description="Disordered" evidence="1">
    <location>
        <begin position="335"/>
        <end position="381"/>
    </location>
</feature>
<keyword evidence="3" id="KW-1185">Reference proteome</keyword>
<evidence type="ECO:0000256" key="1">
    <source>
        <dbReference type="SAM" id="MobiDB-lite"/>
    </source>
</evidence>
<proteinExistence type="predicted"/>
<feature type="compositionally biased region" description="Polar residues" evidence="1">
    <location>
        <begin position="185"/>
        <end position="197"/>
    </location>
</feature>
<feature type="compositionally biased region" description="Basic residues" evidence="1">
    <location>
        <begin position="82"/>
        <end position="91"/>
    </location>
</feature>
<protein>
    <submittedName>
        <fullName evidence="2">Uncharacterized protein</fullName>
    </submittedName>
</protein>
<sequence>MSTSEQSLHRRTSSRSTTSSRPSAPPSRSNSFLKLFRTQSDNNSLDRKWVDVSDEPFCDEPGPMGPRSPIDSGDEDDISIHGRPRPRRKGTMNRLKAIAKEMQREKSDGYNPSDSSSERHRLARQTSTSPPHSPPPVPPKDHSRSPSTMSVASTSTTGTKSKPTATRSQSGGFGPAMLAKRIQAMLSTVPASPTLASQPLPDTPPKDGSPPPLPPVAGVDDANLRKLLASTSIMNGSREGKKKKDSKGEKVSFPAAPGEPIRTVGTGPRRPKAERTKRPPTVFNMLDTLFPTPKKDDEGGAGGGQAMGTVMLTAPLHITKESRVEFARSRVVSMIVPDSDSDSEDSADEGTSSQAGGKSGSDEKKEKQGGRGEGGEEGGDR</sequence>
<reference evidence="3" key="1">
    <citation type="journal article" date="2014" name="Proc. Natl. Acad. Sci. U.S.A.">
        <title>Extensive sampling of basidiomycete genomes demonstrates inadequacy of the white-rot/brown-rot paradigm for wood decay fungi.</title>
        <authorList>
            <person name="Riley R."/>
            <person name="Salamov A.A."/>
            <person name="Brown D.W."/>
            <person name="Nagy L.G."/>
            <person name="Floudas D."/>
            <person name="Held B.W."/>
            <person name="Levasseur A."/>
            <person name="Lombard V."/>
            <person name="Morin E."/>
            <person name="Otillar R."/>
            <person name="Lindquist E.A."/>
            <person name="Sun H."/>
            <person name="LaButti K.M."/>
            <person name="Schmutz J."/>
            <person name="Jabbour D."/>
            <person name="Luo H."/>
            <person name="Baker S.E."/>
            <person name="Pisabarro A.G."/>
            <person name="Walton J.D."/>
            <person name="Blanchette R.A."/>
            <person name="Henrissat B."/>
            <person name="Martin F."/>
            <person name="Cullen D."/>
            <person name="Hibbett D.S."/>
            <person name="Grigoriev I.V."/>
        </authorList>
    </citation>
    <scope>NUCLEOTIDE SEQUENCE [LARGE SCALE GENOMIC DNA]</scope>
    <source>
        <strain evidence="3">FD-172 SS1</strain>
    </source>
</reference>
<dbReference type="InParanoid" id="A0A067MU37"/>
<gene>
    <name evidence="2" type="ORF">BOTBODRAFT_553738</name>
</gene>
<feature type="compositionally biased region" description="Basic and acidic residues" evidence="1">
    <location>
        <begin position="98"/>
        <end position="108"/>
    </location>
</feature>
<feature type="region of interest" description="Disordered" evidence="1">
    <location>
        <begin position="1"/>
        <end position="307"/>
    </location>
</feature>
<dbReference type="HOGENOM" id="CLU_725606_0_0_1"/>
<dbReference type="AlphaFoldDB" id="A0A067MU37"/>
<feature type="compositionally biased region" description="Basic and acidic residues" evidence="1">
    <location>
        <begin position="360"/>
        <end position="381"/>
    </location>
</feature>
<feature type="compositionally biased region" description="Low complexity" evidence="1">
    <location>
        <begin position="14"/>
        <end position="31"/>
    </location>
</feature>
<evidence type="ECO:0000313" key="3">
    <source>
        <dbReference type="Proteomes" id="UP000027195"/>
    </source>
</evidence>
<feature type="compositionally biased region" description="Pro residues" evidence="1">
    <location>
        <begin position="201"/>
        <end position="215"/>
    </location>
</feature>
<dbReference type="EMBL" id="KL198022">
    <property type="protein sequence ID" value="KDQ18220.1"/>
    <property type="molecule type" value="Genomic_DNA"/>
</dbReference>
<name>A0A067MU37_BOTB1</name>
<feature type="compositionally biased region" description="Acidic residues" evidence="1">
    <location>
        <begin position="339"/>
        <end position="348"/>
    </location>
</feature>
<accession>A0A067MU37</accession>
<dbReference type="Proteomes" id="UP000027195">
    <property type="component" value="Unassembled WGS sequence"/>
</dbReference>
<organism evidence="2 3">
    <name type="scientific">Botryobasidium botryosum (strain FD-172 SS1)</name>
    <dbReference type="NCBI Taxonomy" id="930990"/>
    <lineage>
        <taxon>Eukaryota</taxon>
        <taxon>Fungi</taxon>
        <taxon>Dikarya</taxon>
        <taxon>Basidiomycota</taxon>
        <taxon>Agaricomycotina</taxon>
        <taxon>Agaricomycetes</taxon>
        <taxon>Cantharellales</taxon>
        <taxon>Botryobasidiaceae</taxon>
        <taxon>Botryobasidium</taxon>
    </lineage>
</organism>
<evidence type="ECO:0000313" key="2">
    <source>
        <dbReference type="EMBL" id="KDQ18220.1"/>
    </source>
</evidence>